<dbReference type="PANTHER" id="PTHR19959">
    <property type="entry name" value="KINESIN LIGHT CHAIN"/>
    <property type="match status" value="1"/>
</dbReference>
<dbReference type="InterPro" id="IPR011990">
    <property type="entry name" value="TPR-like_helical_dom_sf"/>
</dbReference>
<dbReference type="SMART" id="SM00028">
    <property type="entry name" value="TPR"/>
    <property type="match status" value="9"/>
</dbReference>
<dbReference type="RefSeq" id="WP_184949024.1">
    <property type="nucleotide sequence ID" value="NZ_BOMC01000040.1"/>
</dbReference>
<sequence>MSTWLRPRFVGIGVENYRHGHGRLPAARWETERLHELLADQVDGTVLGDPAADDVRALLEQVRLAGSAQPVILAWSGHGQVFNGEVRLLTTESDGHPGTGLPLSELVLSIAASGTSQLLCIIDVCFAGAGAFKALQTAALVFSQERAGGQPWAGMLASAGPGESAVDGLFGRHLHRVLRRGSTDPAQRLFWSGAYVTGDAIGNAMQVAMPPSRDGRPVQRVLFARVGLPASLLRNPSYDAAVREPARPVDRIVAGDRGTLIGRASAVQVVRSWAGSDQPGLRVLTGPPASGKTAILTHAAGRAAAVFVDARGRTPDQIRGQLPVSGCPVIVVDGLDEAGEHSRAIAEQVLIPLATRARVIVGTRDIGYLVAVLDPVALLDLEAPEQVAEAGADLRAYVLGRLAEVMEPGAAARLTDEVTAGAPTFLLAHRLTEQLRAGHDLPASVHALLAADLDTAEPPEHRVPLPPGLTPGGLARHLLATLAWSYGAGFGEQEWIVVAAATAPAGLTVDRDDLLWLLGQLGHLVVQDRTAGVVAYRLAHETLAGELGAYGSEGGEARAVTVAVALLERYRAVLEGGIPGTEPGYLWDHAWRHAIDAGDLAVGRLHDLASSTPALRSRAALAEAGWAARLRSAGRRTAAIPHAEAAVRLSSALPEQPHALATALDNLAVTYRDAGRPEPAAEAASRAVTLFRGLRSDDPMSAADLAGALTNLAVCRAEAGPAADAVAAGTEAAGLFRELAGRTAAYHAEVAMTLTNVGIAQRRAGDIGSAHESVREAVRLYRSSPGAEAGLASALGGLSECLRQLDRQGEAHAAAEEAVRLSRAAAGVDPAARPRLAVALTALAECHLALGQAAAAVAPAREAVTLLRAVAAREPAFRPHWGRALTLLSATLSGAPATTAARQAVELLATVPGASGRAARADALLRLASCRRADGDLDEAETLAQRAVGADDTRADAWSALATIRRRRGRPRHALPAAEKAVALLRAAVAERPDRRAALAAALTNLAVAQHDCGRIDAATAGLEEAAGLRRRLARGPVGLDSLAAALDRLTAIYLDGWSRSAVETAAEAVERHRELGSPAAIGPALIRLAWACLQADQPARALSVAREAADLGSASPVRADALAAAGQAHLRLGQTGAAATALSEAIDRGAEDVAAALTAYERVGGDATARDLWARLIDRDPVRGLLSRASAAEPGDLRAAEWLAAVAGRPGLDRAGTAVLHEQGRRHRAPDPDAFDRAWGEPAPGWLTVDAGLVAQATEWLLDGSSAVLEAHPGLLAAEADLAVREAMWALSPEEAEEMAGLRAEAAAVGIAAAGRARRSRDLAERFVAASPAGKRALLEAERAGLLDPAGRTLVATRDALSAAVLDLADREAHGPVLLALDRPDPETTLVRLLDGAEDDLTIGPVAEVLAAVAATGGGRLAADFYRAVGQAVTGLAPDVANLAGRPGPVADLLRAGAAVARRHPAVLPVMLALTGDDTGTALLRPAP</sequence>
<dbReference type="PANTHER" id="PTHR19959:SF119">
    <property type="entry name" value="FUNGAL LIPASE-LIKE DOMAIN-CONTAINING PROTEIN"/>
    <property type="match status" value="1"/>
</dbReference>
<dbReference type="EMBL" id="JACHMF010000001">
    <property type="protein sequence ID" value="MBB4690000.1"/>
    <property type="molecule type" value="Genomic_DNA"/>
</dbReference>
<name>A0A7W7CK76_9ACTN</name>
<dbReference type="SUPFAM" id="SSF52540">
    <property type="entry name" value="P-loop containing nucleoside triphosphate hydrolases"/>
    <property type="match status" value="1"/>
</dbReference>
<dbReference type="InterPro" id="IPR019734">
    <property type="entry name" value="TPR_rpt"/>
</dbReference>
<protein>
    <submittedName>
        <fullName evidence="1">Tetratricopeptide (TPR) repeat protein</fullName>
    </submittedName>
</protein>
<gene>
    <name evidence="1" type="ORF">BKA14_000148</name>
</gene>
<organism evidence="1 2">
    <name type="scientific">Paractinoplanes abujensis</name>
    <dbReference type="NCBI Taxonomy" id="882441"/>
    <lineage>
        <taxon>Bacteria</taxon>
        <taxon>Bacillati</taxon>
        <taxon>Actinomycetota</taxon>
        <taxon>Actinomycetes</taxon>
        <taxon>Micromonosporales</taxon>
        <taxon>Micromonosporaceae</taxon>
        <taxon>Paractinoplanes</taxon>
    </lineage>
</organism>
<reference evidence="1 2" key="1">
    <citation type="submission" date="2020-08" db="EMBL/GenBank/DDBJ databases">
        <title>Sequencing the genomes of 1000 actinobacteria strains.</title>
        <authorList>
            <person name="Klenk H.-P."/>
        </authorList>
    </citation>
    <scope>NUCLEOTIDE SEQUENCE [LARGE SCALE GENOMIC DNA]</scope>
    <source>
        <strain evidence="1 2">DSM 45518</strain>
    </source>
</reference>
<dbReference type="SUPFAM" id="SSF48452">
    <property type="entry name" value="TPR-like"/>
    <property type="match status" value="2"/>
</dbReference>
<dbReference type="Proteomes" id="UP000542742">
    <property type="component" value="Unassembled WGS sequence"/>
</dbReference>
<evidence type="ECO:0000313" key="1">
    <source>
        <dbReference type="EMBL" id="MBB4690000.1"/>
    </source>
</evidence>
<evidence type="ECO:0000313" key="2">
    <source>
        <dbReference type="Proteomes" id="UP000542742"/>
    </source>
</evidence>
<keyword evidence="2" id="KW-1185">Reference proteome</keyword>
<accession>A0A7W7CK76</accession>
<dbReference type="InterPro" id="IPR027417">
    <property type="entry name" value="P-loop_NTPase"/>
</dbReference>
<proteinExistence type="predicted"/>
<dbReference type="Gene3D" id="1.25.40.10">
    <property type="entry name" value="Tetratricopeptide repeat domain"/>
    <property type="match status" value="4"/>
</dbReference>
<comment type="caution">
    <text evidence="1">The sequence shown here is derived from an EMBL/GenBank/DDBJ whole genome shotgun (WGS) entry which is preliminary data.</text>
</comment>